<dbReference type="AlphaFoldDB" id="W2TKE7"/>
<dbReference type="InterPro" id="IPR044153">
    <property type="entry name" value="PIN_Pae0151-like"/>
</dbReference>
<evidence type="ECO:0000313" key="4">
    <source>
        <dbReference type="Proteomes" id="UP000053676"/>
    </source>
</evidence>
<dbReference type="PANTHER" id="PTHR35901:SF1">
    <property type="entry name" value="EXONUCLEASE VAPC9"/>
    <property type="match status" value="1"/>
</dbReference>
<organism evidence="3 4">
    <name type="scientific">Necator americanus</name>
    <name type="common">Human hookworm</name>
    <dbReference type="NCBI Taxonomy" id="51031"/>
    <lineage>
        <taxon>Eukaryota</taxon>
        <taxon>Metazoa</taxon>
        <taxon>Ecdysozoa</taxon>
        <taxon>Nematoda</taxon>
        <taxon>Chromadorea</taxon>
        <taxon>Rhabditida</taxon>
        <taxon>Rhabditina</taxon>
        <taxon>Rhabditomorpha</taxon>
        <taxon>Strongyloidea</taxon>
        <taxon>Ancylostomatidae</taxon>
        <taxon>Bunostominae</taxon>
        <taxon>Necator</taxon>
    </lineage>
</organism>
<proteinExistence type="predicted"/>
<protein>
    <submittedName>
        <fullName evidence="3">Toxin-antitoxin system, toxin component, PIN family</fullName>
    </submittedName>
</protein>
<dbReference type="Pfam" id="PF01850">
    <property type="entry name" value="PIN"/>
    <property type="match status" value="1"/>
</dbReference>
<evidence type="ECO:0000259" key="2">
    <source>
        <dbReference type="Pfam" id="PF01850"/>
    </source>
</evidence>
<dbReference type="InterPro" id="IPR051619">
    <property type="entry name" value="TypeII_TA_RNase_PINc/VapC"/>
</dbReference>
<dbReference type="Proteomes" id="UP000053676">
    <property type="component" value="Unassembled WGS sequence"/>
</dbReference>
<gene>
    <name evidence="3" type="ORF">NECAME_17857</name>
</gene>
<dbReference type="PANTHER" id="PTHR35901">
    <property type="entry name" value="RIBONUCLEASE VAPC3"/>
    <property type="match status" value="1"/>
</dbReference>
<dbReference type="CDD" id="cd09873">
    <property type="entry name" value="PIN_Pae0151-like"/>
    <property type="match status" value="1"/>
</dbReference>
<dbReference type="SUPFAM" id="SSF88723">
    <property type="entry name" value="PIN domain-like"/>
    <property type="match status" value="1"/>
</dbReference>
<accession>W2TKE7</accession>
<keyword evidence="1" id="KW-0460">Magnesium</keyword>
<keyword evidence="4" id="KW-1185">Reference proteome</keyword>
<evidence type="ECO:0000313" key="3">
    <source>
        <dbReference type="EMBL" id="ETN81646.1"/>
    </source>
</evidence>
<name>W2TKE7_NECAM</name>
<feature type="domain" description="PIN" evidence="2">
    <location>
        <begin position="18"/>
        <end position="112"/>
    </location>
</feature>
<reference evidence="4" key="1">
    <citation type="journal article" date="2014" name="Nat. Genet.">
        <title>Genome of the human hookworm Necator americanus.</title>
        <authorList>
            <person name="Tang Y.T."/>
            <person name="Gao X."/>
            <person name="Rosa B.A."/>
            <person name="Abubucker S."/>
            <person name="Hallsworth-Pepin K."/>
            <person name="Martin J."/>
            <person name="Tyagi R."/>
            <person name="Heizer E."/>
            <person name="Zhang X."/>
            <person name="Bhonagiri-Palsikar V."/>
            <person name="Minx P."/>
            <person name="Warren W.C."/>
            <person name="Wang Q."/>
            <person name="Zhan B."/>
            <person name="Hotez P.J."/>
            <person name="Sternberg P.W."/>
            <person name="Dougall A."/>
            <person name="Gaze S.T."/>
            <person name="Mulvenna J."/>
            <person name="Sotillo J."/>
            <person name="Ranganathan S."/>
            <person name="Rabelo E.M."/>
            <person name="Wilson R.K."/>
            <person name="Felgner P.L."/>
            <person name="Bethony J."/>
            <person name="Hawdon J.M."/>
            <person name="Gasser R.B."/>
            <person name="Loukas A."/>
            <person name="Mitreva M."/>
        </authorList>
    </citation>
    <scope>NUCLEOTIDE SEQUENCE [LARGE SCALE GENOMIC DNA]</scope>
</reference>
<dbReference type="KEGG" id="nai:NECAME_17857"/>
<sequence length="120" mass="13461">MPDESFGLNLLDQVTEHGAIVPSLWSLEVGNVLLLAERKKRITLEQRQKAIHTLAELPIAIDAMTSDHAWLETMELAERYNLTLYDASYLELSLRRSLPLATFDNSLKRAAELAGVLVKS</sequence>
<dbReference type="InterPro" id="IPR029060">
    <property type="entry name" value="PIN-like_dom_sf"/>
</dbReference>
<evidence type="ECO:0000256" key="1">
    <source>
        <dbReference type="ARBA" id="ARBA00022842"/>
    </source>
</evidence>
<dbReference type="Gene3D" id="3.40.50.1010">
    <property type="entry name" value="5'-nuclease"/>
    <property type="match status" value="1"/>
</dbReference>
<dbReference type="InterPro" id="IPR002716">
    <property type="entry name" value="PIN_dom"/>
</dbReference>
<dbReference type="EMBL" id="KI658674">
    <property type="protein sequence ID" value="ETN81646.1"/>
    <property type="molecule type" value="Genomic_DNA"/>
</dbReference>